<dbReference type="InterPro" id="IPR014746">
    <property type="entry name" value="Gln_synth/guanido_kin_cat_dom"/>
</dbReference>
<sequence length="748" mass="82748">METTRRARLINEIDARAPVTFNNSDTAEKLTEIYDSDTYGLNAMRETLPSHCYKKIREVIAAGRPLDPAIADMVANGMKEWALKKGATHYTHWFQPLNGLAAEKHDAFVSIFPGDDRLLLEFSGMQLIKGEPDASSFPSGGLRSTYEARGYTVWDATSPAFIKREVNGAVLCIPTAFCSWTGEALDQKTPLLRSMDRVSDEAVAVLNSIFNEKCNKVFPTLGIEQEFFLIDRHFYLSRPDLISCGRTLIGAKPPKGQEMEDHYFGTMNARIVACIHDVEWHMWKLGMPLKTRHNEVAPGQYEVAPIFERANVASDHNMILMDVLKATAIKHDLICLLHEKPFAGVNGSGKHNNYSLATDTGLNLLDPGHTPSQNARFILFLTAIIRAVDLHADLLRASVANPGNEHRLGANEAPPAIISIYLGQELDKVVRDIIDSPVANGVADANTTASQVKSPGSSNLKLGVDGFPPLPKDSTDRNRTSPFAFTGNKFEFRAVGSSQVVAFPCIILNTIIAESLAFIRREIDLVVNGGVSTQVALHTVIKRTLERHQRVVFNGDGYGQEWRDTAAQRGLLNLRSTPEALSLLNSTKNVQLFESSKILSALELTSRQHILYEHYCKSITIEAKSLADMVATSVIPACMRHQKNVSESLNALMPFVQGQSGFKLPAAQIAMLGGIVESTNALIEQNNKLASVIKHSKSIEHENDKAIYLCNTVIPVMNEVRKHSDHLESIVEDSIWPLPKYSEMLFLR</sequence>
<dbReference type="PROSITE" id="PS00181">
    <property type="entry name" value="GLNA_ATP"/>
    <property type="match status" value="1"/>
</dbReference>
<dbReference type="InterPro" id="IPR027303">
    <property type="entry name" value="Gln_synth_gly_rich_site"/>
</dbReference>
<dbReference type="PANTHER" id="PTHR42974:SF1">
    <property type="entry name" value="TYPE-3 GLUTAMINE SYNTHETASE"/>
    <property type="match status" value="1"/>
</dbReference>
<name>A0A1N7TL84_9MYCE</name>
<dbReference type="GO" id="GO:0004356">
    <property type="term" value="F:glutamine synthetase activity"/>
    <property type="evidence" value="ECO:0007669"/>
    <property type="project" value="InterPro"/>
</dbReference>
<proteinExistence type="inferred from homology"/>
<gene>
    <name evidence="5" type="primary">glnA3</name>
</gene>
<dbReference type="InterPro" id="IPR008146">
    <property type="entry name" value="Gln_synth_cat_dom"/>
</dbReference>
<evidence type="ECO:0000256" key="2">
    <source>
        <dbReference type="RuleBase" id="RU000384"/>
    </source>
</evidence>
<reference evidence="5" key="1">
    <citation type="submission" date="2016-05" db="EMBL/GenBank/DDBJ databases">
        <title>A core phylogeny of Dictyostelia derived from 50 functionally divergent proteins retrieved from five existing and six newly sequenced genomes.</title>
        <authorList>
            <person name="Singh R."/>
            <person name="Schilde C."/>
            <person name="Gezzard T."/>
            <person name="Schaap P."/>
        </authorList>
    </citation>
    <scope>NUCLEOTIDE SEQUENCE</scope>
    <source>
        <strain evidence="5">MexM19A</strain>
    </source>
</reference>
<dbReference type="SUPFAM" id="SSF55931">
    <property type="entry name" value="Glutamine synthetase/guanido kinase"/>
    <property type="match status" value="1"/>
</dbReference>
<dbReference type="SMART" id="SM01230">
    <property type="entry name" value="Gln-synt_C"/>
    <property type="match status" value="1"/>
</dbReference>
<dbReference type="InterPro" id="IPR008147">
    <property type="entry name" value="Gln_synt_N"/>
</dbReference>
<dbReference type="Gene3D" id="3.30.590.10">
    <property type="entry name" value="Glutamine synthetase/guanido kinase, catalytic domain"/>
    <property type="match status" value="1"/>
</dbReference>
<dbReference type="Pfam" id="PF18318">
    <property type="entry name" value="Gln-synt_C-ter"/>
    <property type="match status" value="1"/>
</dbReference>
<evidence type="ECO:0000256" key="1">
    <source>
        <dbReference type="PROSITE-ProRule" id="PRU01330"/>
    </source>
</evidence>
<comment type="similarity">
    <text evidence="1 2">Belongs to the glutamine synthetase family.</text>
</comment>
<dbReference type="Pfam" id="PF12437">
    <property type="entry name" value="GSIII_N"/>
    <property type="match status" value="1"/>
</dbReference>
<accession>A0A1N7TL84</accession>
<feature type="domain" description="GS catalytic" evidence="4">
    <location>
        <begin position="187"/>
        <end position="634"/>
    </location>
</feature>
<dbReference type="Gene3D" id="1.20.120.1560">
    <property type="match status" value="1"/>
</dbReference>
<dbReference type="InterPro" id="IPR022147">
    <property type="entry name" value="GSIII_N"/>
</dbReference>
<organism evidence="5">
    <name type="scientific">Cavenderia deminutiva</name>
    <dbReference type="NCBI Taxonomy" id="361123"/>
    <lineage>
        <taxon>Eukaryota</taxon>
        <taxon>Amoebozoa</taxon>
        <taxon>Evosea</taxon>
        <taxon>Eumycetozoa</taxon>
        <taxon>Dictyostelia</taxon>
        <taxon>Acytosteliales</taxon>
        <taxon>Cavenderiaceae</taxon>
        <taxon>Cavenderia</taxon>
    </lineage>
</organism>
<dbReference type="PROSITE" id="PS51987">
    <property type="entry name" value="GS_CATALYTIC"/>
    <property type="match status" value="1"/>
</dbReference>
<evidence type="ECO:0000313" key="5">
    <source>
        <dbReference type="EMBL" id="ANT82572.1"/>
    </source>
</evidence>
<dbReference type="InterPro" id="IPR052725">
    <property type="entry name" value="GS_Type-3"/>
</dbReference>
<evidence type="ECO:0000259" key="3">
    <source>
        <dbReference type="PROSITE" id="PS51986"/>
    </source>
</evidence>
<dbReference type="InterPro" id="IPR040577">
    <property type="entry name" value="Gln-synt_C"/>
</dbReference>
<dbReference type="EMBL" id="KX274472">
    <property type="protein sequence ID" value="ANT82572.1"/>
    <property type="molecule type" value="Genomic_DNA"/>
</dbReference>
<evidence type="ECO:0000259" key="4">
    <source>
        <dbReference type="PROSITE" id="PS51987"/>
    </source>
</evidence>
<dbReference type="Pfam" id="PF00120">
    <property type="entry name" value="Gln-synt_C"/>
    <property type="match status" value="1"/>
</dbReference>
<protein>
    <submittedName>
        <fullName evidence="5">Glutamine synthetase</fullName>
    </submittedName>
</protein>
<dbReference type="GO" id="GO:0006542">
    <property type="term" value="P:glutamine biosynthetic process"/>
    <property type="evidence" value="ECO:0007669"/>
    <property type="project" value="InterPro"/>
</dbReference>
<dbReference type="PANTHER" id="PTHR42974">
    <property type="entry name" value="GLUTAMINE SYNTHETASE"/>
    <property type="match status" value="1"/>
</dbReference>
<feature type="domain" description="GS beta-grasp" evidence="3">
    <location>
        <begin position="88"/>
        <end position="182"/>
    </location>
</feature>
<dbReference type="PROSITE" id="PS51986">
    <property type="entry name" value="GS_BETA_GRASP"/>
    <property type="match status" value="1"/>
</dbReference>
<dbReference type="AlphaFoldDB" id="A0A1N7TL84"/>